<dbReference type="EMBL" id="SUNE01000010">
    <property type="protein sequence ID" value="MDG5901152.1"/>
    <property type="molecule type" value="Genomic_DNA"/>
</dbReference>
<dbReference type="InterPro" id="IPR011083">
    <property type="entry name" value="Phage_tail_collar_dom"/>
</dbReference>
<reference evidence="2" key="2">
    <citation type="submission" date="2019-04" db="EMBL/GenBank/DDBJ databases">
        <authorList>
            <person name="Zou H."/>
        </authorList>
    </citation>
    <scope>NUCLEOTIDE SEQUENCE</scope>
    <source>
        <strain evidence="2">2015oxa</strain>
    </source>
</reference>
<evidence type="ECO:0000313" key="2">
    <source>
        <dbReference type="EMBL" id="MDG5901152.1"/>
    </source>
</evidence>
<organism evidence="2">
    <name type="scientific">Shewanella xiamenensis</name>
    <dbReference type="NCBI Taxonomy" id="332186"/>
    <lineage>
        <taxon>Bacteria</taxon>
        <taxon>Pseudomonadati</taxon>
        <taxon>Pseudomonadota</taxon>
        <taxon>Gammaproteobacteria</taxon>
        <taxon>Alteromonadales</taxon>
        <taxon>Shewanellaceae</taxon>
        <taxon>Shewanella</taxon>
    </lineage>
</organism>
<gene>
    <name evidence="2" type="ORF">E2650_14875</name>
</gene>
<name>A0AAW6R0M6_9GAMM</name>
<feature type="domain" description="Phage tail collar" evidence="1">
    <location>
        <begin position="7"/>
        <end position="63"/>
    </location>
</feature>
<reference evidence="2" key="1">
    <citation type="journal article" date="2019" name="Int J Environ Res Public Health">
        <title>Characterization of Chromosome-Mediated BlaOXA-894 in Shewanella xiamenensis Isolated from Pig Wastewater.</title>
        <authorList>
            <person name="Zou H."/>
            <person name="Zhou Z."/>
            <person name="Xia H."/>
            <person name="Zhao Q."/>
            <person name="Li X."/>
        </authorList>
    </citation>
    <scope>NUCLEOTIDE SEQUENCE</scope>
    <source>
        <strain evidence="2">2015oxa</strain>
    </source>
</reference>
<dbReference type="InterPro" id="IPR037053">
    <property type="entry name" value="Phage_tail_collar_dom_sf"/>
</dbReference>
<dbReference type="Proteomes" id="UP001152518">
    <property type="component" value="Unassembled WGS sequence"/>
</dbReference>
<dbReference type="Pfam" id="PF07484">
    <property type="entry name" value="Collar"/>
    <property type="match status" value="1"/>
</dbReference>
<evidence type="ECO:0000259" key="1">
    <source>
        <dbReference type="Pfam" id="PF07484"/>
    </source>
</evidence>
<proteinExistence type="predicted"/>
<dbReference type="Gene3D" id="3.90.1340.10">
    <property type="entry name" value="Phage tail collar domain"/>
    <property type="match status" value="1"/>
</dbReference>
<dbReference type="AlphaFoldDB" id="A0AAW6R0M6"/>
<accession>A0AAW6R0M6</accession>
<dbReference type="SUPFAM" id="SSF88874">
    <property type="entry name" value="Receptor-binding domain of short tail fibre protein gp12"/>
    <property type="match status" value="1"/>
</dbReference>
<comment type="caution">
    <text evidence="2">The sequence shown here is derived from an EMBL/GenBank/DDBJ whole genome shotgun (WGS) entry which is preliminary data.</text>
</comment>
<protein>
    <submittedName>
        <fullName evidence="2">Phage tail protein</fullName>
    </submittedName>
</protein>
<sequence>MSDPFIGQISMFAGNFAPRGWALCNGQLLSISQNSALFAILGTTYGGNGQTTFALPNLQGRVPVHAGQSPGTSQYILGEVSGTENVTLTISELPTHSHGVALSGTGNVSVALGASSANGNAPAPGPTTVPAKVSSGLNALNAYSTTAPNTTLLPVNTTTTVNVTGNTGVVGNNQPVPILQPYVVVNFIIATEGIFPSRN</sequence>
<dbReference type="RefSeq" id="WP_279255455.1">
    <property type="nucleotide sequence ID" value="NZ_JBCATA010000011.1"/>
</dbReference>